<dbReference type="InterPro" id="IPR004263">
    <property type="entry name" value="Exostosin"/>
</dbReference>
<keyword evidence="4" id="KW-0735">Signal-anchor</keyword>
<evidence type="ECO:0000256" key="2">
    <source>
        <dbReference type="ARBA" id="ARBA00010271"/>
    </source>
</evidence>
<feature type="transmembrane region" description="Helical" evidence="6">
    <location>
        <begin position="7"/>
        <end position="27"/>
    </location>
</feature>
<gene>
    <name evidence="8" type="ORF">SADUNF_Sadunf15G0077500</name>
</gene>
<keyword evidence="6" id="KW-0472">Membrane</keyword>
<dbReference type="EMBL" id="JADGMS010000015">
    <property type="protein sequence ID" value="KAF9667962.1"/>
    <property type="molecule type" value="Genomic_DNA"/>
</dbReference>
<evidence type="ECO:0000313" key="8">
    <source>
        <dbReference type="EMBL" id="KAF9667962.1"/>
    </source>
</evidence>
<name>A0A835JE21_9ROSI</name>
<evidence type="ECO:0000313" key="9">
    <source>
        <dbReference type="Proteomes" id="UP000657918"/>
    </source>
</evidence>
<keyword evidence="3" id="KW-0328">Glycosyltransferase</keyword>
<dbReference type="GO" id="GO:0000139">
    <property type="term" value="C:Golgi membrane"/>
    <property type="evidence" value="ECO:0007669"/>
    <property type="project" value="UniProtKB-SubCell"/>
</dbReference>
<reference evidence="8 9" key="1">
    <citation type="submission" date="2020-10" db="EMBL/GenBank/DDBJ databases">
        <title>Plant Genome Project.</title>
        <authorList>
            <person name="Zhang R.-G."/>
        </authorList>
    </citation>
    <scope>NUCLEOTIDE SEQUENCE [LARGE SCALE GENOMIC DNA]</scope>
    <source>
        <strain evidence="8">FAFU-HL-1</strain>
        <tissue evidence="8">Leaf</tissue>
    </source>
</reference>
<dbReference type="Proteomes" id="UP000657918">
    <property type="component" value="Unassembled WGS sequence"/>
</dbReference>
<dbReference type="GO" id="GO:0016757">
    <property type="term" value="F:glycosyltransferase activity"/>
    <property type="evidence" value="ECO:0007669"/>
    <property type="project" value="UniProtKB-KW"/>
</dbReference>
<keyword evidence="9" id="KW-1185">Reference proteome</keyword>
<evidence type="ECO:0000256" key="1">
    <source>
        <dbReference type="ARBA" id="ARBA00004323"/>
    </source>
</evidence>
<accession>A0A835JE21</accession>
<dbReference type="PANTHER" id="PTHR11062">
    <property type="entry name" value="EXOSTOSIN HEPARAN SULFATE GLYCOSYLTRANSFERASE -RELATED"/>
    <property type="match status" value="1"/>
</dbReference>
<dbReference type="InterPro" id="IPR040911">
    <property type="entry name" value="Exostosin_GT47"/>
</dbReference>
<evidence type="ECO:0000256" key="4">
    <source>
        <dbReference type="ARBA" id="ARBA00022968"/>
    </source>
</evidence>
<dbReference type="OrthoDB" id="820602at2759"/>
<protein>
    <recommendedName>
        <fullName evidence="7">Exostosin GT47 domain-containing protein</fullName>
    </recommendedName>
</protein>
<dbReference type="AlphaFoldDB" id="A0A835JE21"/>
<proteinExistence type="inferred from homology"/>
<comment type="caution">
    <text evidence="8">The sequence shown here is derived from an EMBL/GenBank/DDBJ whole genome shotgun (WGS) entry which is preliminary data.</text>
</comment>
<sequence length="326" mass="37487">MLTLKELATLVIVLGIASTLLQHWYWLPLSSKGNSILYLLQHTTAGVHHAEEFFLLNYEAMEKDLKDDLPRYKEMVIKNYVRTITIKYPYWNRTLGADHFFVSCHGIGNRAAAAFPFLLKNAIRLVCSPSYDSNYIPHKDVSLPQILELSVPPEGDDMRNDSTMESLPIQPTPLKVHPPRTNLCFWAGSPTSEVRKNLRVLYKGLEEFEFHFVENVKRAFVLDTFQKEIHRSKFCVCPRGKTQVGGVCLAESMAFGCVPVILSDYYDLPLNDILDWNAFSVILKEDDIPIMGEILKGIPEDMFEKMRQNVLEVRKYFKWHLPSCQV</sequence>
<organism evidence="8 9">
    <name type="scientific">Salix dunnii</name>
    <dbReference type="NCBI Taxonomy" id="1413687"/>
    <lineage>
        <taxon>Eukaryota</taxon>
        <taxon>Viridiplantae</taxon>
        <taxon>Streptophyta</taxon>
        <taxon>Embryophyta</taxon>
        <taxon>Tracheophyta</taxon>
        <taxon>Spermatophyta</taxon>
        <taxon>Magnoliopsida</taxon>
        <taxon>eudicotyledons</taxon>
        <taxon>Gunneridae</taxon>
        <taxon>Pentapetalae</taxon>
        <taxon>rosids</taxon>
        <taxon>fabids</taxon>
        <taxon>Malpighiales</taxon>
        <taxon>Salicaceae</taxon>
        <taxon>Saliceae</taxon>
        <taxon>Salix</taxon>
    </lineage>
</organism>
<comment type="similarity">
    <text evidence="2">Belongs to the glycosyltransferase 47 family.</text>
</comment>
<evidence type="ECO:0000256" key="5">
    <source>
        <dbReference type="ARBA" id="ARBA00023034"/>
    </source>
</evidence>
<evidence type="ECO:0000256" key="6">
    <source>
        <dbReference type="SAM" id="Phobius"/>
    </source>
</evidence>
<evidence type="ECO:0000259" key="7">
    <source>
        <dbReference type="Pfam" id="PF03016"/>
    </source>
</evidence>
<keyword evidence="5" id="KW-0333">Golgi apparatus</keyword>
<feature type="domain" description="Exostosin GT47" evidence="7">
    <location>
        <begin position="42"/>
        <end position="296"/>
    </location>
</feature>
<dbReference type="PANTHER" id="PTHR11062:SF43">
    <property type="entry name" value="EXOSTOSIN FAMILY PROTEIN"/>
    <property type="match status" value="1"/>
</dbReference>
<dbReference type="Pfam" id="PF03016">
    <property type="entry name" value="Exostosin_GT47"/>
    <property type="match status" value="1"/>
</dbReference>
<keyword evidence="3" id="KW-0808">Transferase</keyword>
<comment type="subcellular location">
    <subcellularLocation>
        <location evidence="1">Golgi apparatus membrane</location>
        <topology evidence="1">Single-pass type II membrane protein</topology>
    </subcellularLocation>
</comment>
<evidence type="ECO:0000256" key="3">
    <source>
        <dbReference type="ARBA" id="ARBA00022676"/>
    </source>
</evidence>
<keyword evidence="6" id="KW-0812">Transmembrane</keyword>
<keyword evidence="6" id="KW-1133">Transmembrane helix</keyword>